<feature type="compositionally biased region" description="Pro residues" evidence="1">
    <location>
        <begin position="510"/>
        <end position="581"/>
    </location>
</feature>
<feature type="compositionally biased region" description="Low complexity" evidence="1">
    <location>
        <begin position="2574"/>
        <end position="2591"/>
    </location>
</feature>
<dbReference type="PRINTS" id="PR01217">
    <property type="entry name" value="PRICHEXTENSN"/>
</dbReference>
<keyword evidence="2" id="KW-1133">Transmembrane helix</keyword>
<keyword evidence="2" id="KW-0472">Membrane</keyword>
<dbReference type="PANTHER" id="PTHR24216">
    <property type="entry name" value="PAXILLIN-RELATED"/>
    <property type="match status" value="1"/>
</dbReference>
<feature type="region of interest" description="Disordered" evidence="1">
    <location>
        <begin position="448"/>
        <end position="581"/>
    </location>
</feature>
<evidence type="ECO:0000313" key="3">
    <source>
        <dbReference type="EMBL" id="KAG2445129.1"/>
    </source>
</evidence>
<sequence>MLDLYTLSLATYRYSPAGGSLVADIPLGHPPPASSGVTLAMSELPGTGFSVVTVTATPGGPVAAAGGLLPVPNASAPMGGIALVSSGCVEDGVLKVIDYVAYGNDSANPLPAGSVSLVPLDGPAKGAYYVVLPEDSGVAESVATQPGSSIERTGSGNTGNQGDNAVGLRWSATPSGSPGSVDQTSLEVPPAPENPLCGTLMPPSPAPPSPAPPSPAPPSPAPPSPAPPSPAPPSPSPPTPPSPAPPSPAPPSPAPPAPPSPAPFSPAPPSPEPPPVCNPCPNSFISEFHYVDSSLLASAQFVELIVPTMLDLYTLSLATYRYSPAGGSLVADIPLGHPSPASSGVTLAMSELPGTGFSVVTVTATPGGPVAAAGGLLPVPNASAPMGGIALVSSGCVEDGVLKVIDYVAYGNDSANPLPAGSVSLVPLDGPAKGAYYVVLPEDSGVAESVATQPGSSIERTGSGNTGNQGDNAVGLRWSATPSGSPGSVDQTSLEVPPAPENPLCGTLMPPSPAPPSPAPPSPAPPSPAPPSPAPPSPAPPSPSPPTPPSPAPPSPAPPSPAPPAPPSPAPFSPAPPSPEPPPVCNPCPNSFISEFHYVDSSLLASAQFVELIVPTMLDLYTLSLATYRYSPAGGSLVADIPLGHPPPASSGVTLAMSELPGTGFSVVTVTATPGGPVAAAGGLLPVPNASAPMGGIALVSSGCVEDGVLKVIDYVAYGNDSANPLPAGSVSLVPLDGPAKGAYYVVLPEDSGVAESVATQPGSSIERTGSGNTGNQGDNAVGLRWSATPSGSPGSVDQTFISEFHYVDSSMLASAQFVELIVPTMLDLYTLSLATYRYSPAGGSLVADIPLGHPPPASSGVTLAMSELPGTGFSVVTVTATPGGPVAAAGGLLPVPNASAPMGGIALVSSGCVEDGVLKVIDYVAYGNDSANPLPAGSVSLVPLDGPAKGAYYVVLPEDSGVAESVATQPGSSIERTGSGNTGNQGDNAVGLRWSATPSGSPGSVDQTSLEVPPAPENPLCGTLMPPSPAPPSPAPPSPAPPSPAPPSPAPPSPAPPSPSPPTPPSPAPPSPAPPSPAPPAPPSPAPFSPAPPSPEPPPVCNPCPNSFISEFHYVDSSLLASAQFVELIVPTMLDLYTLSLATYRYSPAGGSLVADIPLGHPSPASSGVTLAMSELPGTGFSVVTVTATPGGPVAAAGGLLPVPNASAPMGGIALVSSGCVEDGVLKVIDYVAYGNDSANPLPAGSVSLVPLDGPAKGAYYVVLPEDSGVAESVATQPGSSIERTGSGNTGNQGDNAVGLRWSATPSGSPGSVDQTFISEFHYVDSSMLASAQFVELIVPTMLDLYTLSLATYRYSPAGGSLVADIPLGHPPPASSGVTLAMSELPGTGFSVVTVTATPGGPVAAAGGLLPVPNASAPMGGIALVSSGCVEDGVLKVIDYVAYGNDSANPLPAGSVSLVPLDGPAKGAYYVVLPEDSGVAESVATQPGSSIERTGSGNTGNQGDNAVGLRWSATPSGSPGSVDQTFISEFHYVDSSLLASAQFVELIVPTMLDLYTLSLATYRYSPAGGSLVADIPLGHPPPASSGVTLAMSELPGTGFSVVTVTATPGGPVAAAGGLLPVPNASAPMGGIALVSSGCVEDGVLKVIDYVAYGNDSANPLPAGSVSLVPLDGPAKGAYYVVLPEDSGVAESVATQPGSSIERTGSGNTGNQGDNAVGLRWSATPSGSPGSVDQTPLVPNDDCLYGNVANYSNPGPYEKPNGAETCVDQANCLDVYVRSGSCSLAADAMTNTIYMYCEVCIYWDNTRGGCGKSASDSISHVCAGDQFLPVIDTKGGAPVIGDTNKLDSWKAGVDNRYCQWTRWEDTDTSPQTVSFTVKDGNGQCVAPGADPLAVALRGISATCQAPRVDEATQSLAGCGTGDQPNECLWSFEIPRPGTPSFTCAPNPPPAPKPPSPSPPSPLPAPPAPPSPPVIPGNCVYSDPGNYSPIGLGDSARGVETCTDQAGCVDVYMDGSKCTMVTSTCDGTWLYCPVCLIWNNDRATCAKSTTSTISHVCSGDEFLPVMLKPGACPASGNTNKLNSWGSGINNRYCQWVRYGANDTFTKASFTVKDGNGQCGSANVKLQGLTATCQPPRVVSGTLAGCGTGDQINECLWTITVPRPGSPGWKCGAEPPSPPRPSPPAHRPPSPPQLANGSADPAAAGPSPDLLAADSGAGTSRSRDGSQQSAEVADGGSSGSGGAAGGTDASSAGSTSSSGGSGGRSSKTGVIAGVAAAAVVAVVAAAAVAVYVAKRRKLNAAGGSTSAAVVVFVKPRPARVAPDAASGPASPSAAAADAVSPAADVGGAAMHSPYEVAVDAAAVAAGLEDSVDRTVSVLAPLPGTTGHVAALAAGPGSGSLSASNSRKSLAATASFRQRAAAAAEDQLRAALGCAASGSVAGADDDDDIESGAGSRPGTTSGFRMSMPGGPSEPGPASRPSTVRGYRMSMPGGPTTPGGDAWARPSAGRLSQPGSLRISLPGAPPDTTAGSPAGGSTASGGPLSARSSFKSMLAKQTSSNKIMPISLPMPPLALVGAPQPDDAEQPQQQGVGRA</sequence>
<feature type="compositionally biased region" description="Pro residues" evidence="1">
    <location>
        <begin position="1945"/>
        <end position="1969"/>
    </location>
</feature>
<feature type="compositionally biased region" description="Low complexity" evidence="1">
    <location>
        <begin position="2244"/>
        <end position="2264"/>
    </location>
</feature>
<feature type="compositionally biased region" description="Polar residues" evidence="1">
    <location>
        <begin position="450"/>
        <end position="471"/>
    </location>
</feature>
<feature type="region of interest" description="Disordered" evidence="1">
    <location>
        <begin position="965"/>
        <end position="1098"/>
    </location>
</feature>
<name>A0A835WD69_9CHLO</name>
<gene>
    <name evidence="3" type="ORF">HYH02_008597</name>
</gene>
<feature type="compositionally biased region" description="Polar residues" evidence="1">
    <location>
        <begin position="480"/>
        <end position="494"/>
    </location>
</feature>
<dbReference type="PANTHER" id="PTHR24216:SF65">
    <property type="entry name" value="PAXILLIN-LIKE PROTEIN 1"/>
    <property type="match status" value="1"/>
</dbReference>
<dbReference type="OrthoDB" id="560681at2759"/>
<feature type="region of interest" description="Disordered" evidence="1">
    <location>
        <begin position="2436"/>
        <end position="2591"/>
    </location>
</feature>
<organism evidence="3 4">
    <name type="scientific">Chlamydomonas schloesseri</name>
    <dbReference type="NCBI Taxonomy" id="2026947"/>
    <lineage>
        <taxon>Eukaryota</taxon>
        <taxon>Viridiplantae</taxon>
        <taxon>Chlorophyta</taxon>
        <taxon>core chlorophytes</taxon>
        <taxon>Chlorophyceae</taxon>
        <taxon>CS clade</taxon>
        <taxon>Chlamydomonadales</taxon>
        <taxon>Chlamydomonadaceae</taxon>
        <taxon>Chlamydomonas</taxon>
    </lineage>
</organism>
<feature type="compositionally biased region" description="Polar residues" evidence="1">
    <location>
        <begin position="2542"/>
        <end position="2558"/>
    </location>
</feature>
<feature type="compositionally biased region" description="Polar residues" evidence="1">
    <location>
        <begin position="142"/>
        <end position="163"/>
    </location>
</feature>
<feature type="compositionally biased region" description="Polar residues" evidence="1">
    <location>
        <begin position="967"/>
        <end position="988"/>
    </location>
</feature>
<feature type="region of interest" description="Disordered" evidence="1">
    <location>
        <begin position="2164"/>
        <end position="2264"/>
    </location>
</feature>
<dbReference type="EMBL" id="JAEHOD010000027">
    <property type="protein sequence ID" value="KAG2445129.1"/>
    <property type="molecule type" value="Genomic_DNA"/>
</dbReference>
<feature type="compositionally biased region" description="Gly residues" evidence="1">
    <location>
        <begin position="2234"/>
        <end position="2243"/>
    </location>
</feature>
<feature type="transmembrane region" description="Helical" evidence="2">
    <location>
        <begin position="2268"/>
        <end position="2291"/>
    </location>
</feature>
<feature type="compositionally biased region" description="Pro residues" evidence="1">
    <location>
        <begin position="2173"/>
        <end position="2190"/>
    </location>
</feature>
<feature type="region of interest" description="Disordered" evidence="1">
    <location>
        <begin position="140"/>
        <end position="273"/>
    </location>
</feature>
<feature type="compositionally biased region" description="Low complexity" evidence="1">
    <location>
        <begin position="2192"/>
        <end position="2212"/>
    </location>
</feature>
<reference evidence="3" key="1">
    <citation type="journal article" date="2020" name="bioRxiv">
        <title>Comparative genomics of Chlamydomonas.</title>
        <authorList>
            <person name="Craig R.J."/>
            <person name="Hasan A.R."/>
            <person name="Ness R.W."/>
            <person name="Keightley P.D."/>
        </authorList>
    </citation>
    <scope>NUCLEOTIDE SEQUENCE</scope>
    <source>
        <strain evidence="3">CCAP 11/173</strain>
    </source>
</reference>
<keyword evidence="2" id="KW-0812">Transmembrane</keyword>
<feature type="compositionally biased region" description="Low complexity" evidence="1">
    <location>
        <begin position="2524"/>
        <end position="2539"/>
    </location>
</feature>
<evidence type="ECO:0000256" key="2">
    <source>
        <dbReference type="SAM" id="Phobius"/>
    </source>
</evidence>
<protein>
    <submittedName>
        <fullName evidence="3">Uncharacterized protein</fullName>
    </submittedName>
</protein>
<evidence type="ECO:0000256" key="1">
    <source>
        <dbReference type="SAM" id="MobiDB-lite"/>
    </source>
</evidence>
<comment type="caution">
    <text evidence="3">The sequence shown here is derived from an EMBL/GenBank/DDBJ whole genome shotgun (WGS) entry which is preliminary data.</text>
</comment>
<proteinExistence type="predicted"/>
<feature type="compositionally biased region" description="Polar residues" evidence="1">
    <location>
        <begin position="997"/>
        <end position="1011"/>
    </location>
</feature>
<evidence type="ECO:0000313" key="4">
    <source>
        <dbReference type="Proteomes" id="UP000613740"/>
    </source>
</evidence>
<accession>A0A835WD69</accession>
<feature type="compositionally biased region" description="Pro residues" evidence="1">
    <location>
        <begin position="1027"/>
        <end position="1098"/>
    </location>
</feature>
<feature type="compositionally biased region" description="Polar residues" evidence="1">
    <location>
        <begin position="2215"/>
        <end position="2228"/>
    </location>
</feature>
<feature type="compositionally biased region" description="Polar residues" evidence="1">
    <location>
        <begin position="172"/>
        <end position="186"/>
    </location>
</feature>
<keyword evidence="4" id="KW-1185">Reference proteome</keyword>
<feature type="region of interest" description="Disordered" evidence="1">
    <location>
        <begin position="1939"/>
        <end position="1969"/>
    </location>
</feature>
<feature type="compositionally biased region" description="Pro residues" evidence="1">
    <location>
        <begin position="202"/>
        <end position="273"/>
    </location>
</feature>
<dbReference type="Proteomes" id="UP000613740">
    <property type="component" value="Unassembled WGS sequence"/>
</dbReference>